<dbReference type="GO" id="GO:0006270">
    <property type="term" value="P:DNA replication initiation"/>
    <property type="evidence" value="ECO:0007669"/>
    <property type="project" value="TreeGrafter"/>
</dbReference>
<feature type="domain" description="BRCT" evidence="2">
    <location>
        <begin position="155"/>
        <end position="268"/>
    </location>
</feature>
<proteinExistence type="predicted"/>
<reference evidence="3" key="1">
    <citation type="submission" date="2023-03" db="EMBL/GenBank/DDBJ databases">
        <title>Mating type loci evolution in Malassezia.</title>
        <authorList>
            <person name="Coelho M.A."/>
        </authorList>
    </citation>
    <scope>NUCLEOTIDE SEQUENCE</scope>
    <source>
        <strain evidence="3">CBS 14135</strain>
    </source>
</reference>
<organism evidence="3 4">
    <name type="scientific">Malassezia brasiliensis</name>
    <dbReference type="NCBI Taxonomy" id="1821822"/>
    <lineage>
        <taxon>Eukaryota</taxon>
        <taxon>Fungi</taxon>
        <taxon>Dikarya</taxon>
        <taxon>Basidiomycota</taxon>
        <taxon>Ustilaginomycotina</taxon>
        <taxon>Malasseziomycetes</taxon>
        <taxon>Malasseziales</taxon>
        <taxon>Malasseziaceae</taxon>
        <taxon>Malassezia</taxon>
    </lineage>
</organism>
<dbReference type="CDD" id="cd00027">
    <property type="entry name" value="BRCT"/>
    <property type="match status" value="1"/>
</dbReference>
<dbReference type="Proteomes" id="UP001216638">
    <property type="component" value="Chromosome 3"/>
</dbReference>
<dbReference type="EMBL" id="CP119953">
    <property type="protein sequence ID" value="WFC96481.1"/>
    <property type="molecule type" value="Genomic_DNA"/>
</dbReference>
<accession>A0AAF0IQX5</accession>
<evidence type="ECO:0000313" key="3">
    <source>
        <dbReference type="EMBL" id="WFC96481.1"/>
    </source>
</evidence>
<dbReference type="Gene3D" id="3.40.50.10190">
    <property type="entry name" value="BRCT domain"/>
    <property type="match status" value="4"/>
</dbReference>
<keyword evidence="3" id="KW-0418">Kinase</keyword>
<dbReference type="GO" id="GO:0007095">
    <property type="term" value="P:mitotic G2 DNA damage checkpoint signaling"/>
    <property type="evidence" value="ECO:0007669"/>
    <property type="project" value="TreeGrafter"/>
</dbReference>
<dbReference type="SMART" id="SM00292">
    <property type="entry name" value="BRCT"/>
    <property type="match status" value="3"/>
</dbReference>
<dbReference type="Pfam" id="PF12738">
    <property type="entry name" value="PTCB-BRCT"/>
    <property type="match status" value="2"/>
</dbReference>
<dbReference type="InterPro" id="IPR001357">
    <property type="entry name" value="BRCT_dom"/>
</dbReference>
<keyword evidence="4" id="KW-1185">Reference proteome</keyword>
<dbReference type="PANTHER" id="PTHR13561">
    <property type="entry name" value="DNA REPLICATION REGULATOR DPB11-RELATED"/>
    <property type="match status" value="1"/>
</dbReference>
<keyword evidence="1" id="KW-0677">Repeat</keyword>
<dbReference type="SUPFAM" id="SSF52113">
    <property type="entry name" value="BRCT domain"/>
    <property type="match status" value="4"/>
</dbReference>
<dbReference type="AlphaFoldDB" id="A0AAF0IQX5"/>
<protein>
    <submittedName>
        <fullName evidence="3">Protein kinase activating protein dpb11</fullName>
    </submittedName>
</protein>
<dbReference type="PANTHER" id="PTHR13561:SF20">
    <property type="entry name" value="DNA TOPOISOMERASE 2-BINDING PROTEIN 1"/>
    <property type="match status" value="1"/>
</dbReference>
<dbReference type="PROSITE" id="PS50172">
    <property type="entry name" value="BRCT"/>
    <property type="match status" value="2"/>
</dbReference>
<dbReference type="GO" id="GO:0016301">
    <property type="term" value="F:kinase activity"/>
    <property type="evidence" value="ECO:0007669"/>
    <property type="project" value="UniProtKB-KW"/>
</dbReference>
<evidence type="ECO:0000313" key="4">
    <source>
        <dbReference type="Proteomes" id="UP001216638"/>
    </source>
</evidence>
<sequence length="523" mass="56296">MSTNRLQRTHRSTKIPNVKLRPVPVERSVSERAAADAEDDAHFQRIRNHGVTAGAHAPADFAASRPLRGTVLSFTGILDDKRELIDIAEALGAAVHRNLTSDVTHLIARQPGSEKYRCAVQCGMHVVRPEWLHAVREAWLAGDDVVDTARLADEHRLGALEGLCLAMSGIDDATRMRLTARIVEHGGSVAPRLTLDGSLTHLVCGPDDGRVRKSYTRVVEHQALARHYTPDALPPAVRAAAAIRLVHAAWVDDCCDAHVLLSEDAYDARAPLAPRPVRTARVFPALERTASAPTPVAPSTPAAPAPAPAKDVARLVARVHSDTHAPTPPPAAAAPSKGLLGLSRAARFAHDAPRLFRATSFHVAMHDDARTRRVAGVVRAHGGTLVDAAHATYLIRPLCAPPEPIPTHGTRVTHHWIELCLFYDRLVDPTAHLACVPATAPMPVRGAKGVRVSFTGVDRQGPEYHHAVAAIEAAGAHVEDAFSRAHTTHLVCVGDERTNLKAQKAREWGVPVVGPGARSQRWT</sequence>
<gene>
    <name evidence="3" type="primary">DPB11</name>
    <name evidence="3" type="ORF">MBRA1_003138</name>
</gene>
<evidence type="ECO:0000256" key="1">
    <source>
        <dbReference type="ARBA" id="ARBA00022737"/>
    </source>
</evidence>
<dbReference type="InterPro" id="IPR036420">
    <property type="entry name" value="BRCT_dom_sf"/>
</dbReference>
<dbReference type="GO" id="GO:0033314">
    <property type="term" value="P:mitotic DNA replication checkpoint signaling"/>
    <property type="evidence" value="ECO:0007669"/>
    <property type="project" value="TreeGrafter"/>
</dbReference>
<keyword evidence="3" id="KW-0808">Transferase</keyword>
<name>A0AAF0IQX5_9BASI</name>
<evidence type="ECO:0000259" key="2">
    <source>
        <dbReference type="PROSITE" id="PS50172"/>
    </source>
</evidence>
<feature type="domain" description="BRCT" evidence="2">
    <location>
        <begin position="62"/>
        <end position="132"/>
    </location>
</feature>